<dbReference type="Pfam" id="PF12323">
    <property type="entry name" value="HTH_OrfB_IS605"/>
    <property type="match status" value="1"/>
</dbReference>
<dbReference type="GO" id="GO:0004519">
    <property type="term" value="F:endonuclease activity"/>
    <property type="evidence" value="ECO:0007669"/>
    <property type="project" value="UniProtKB-KW"/>
</dbReference>
<dbReference type="Pfam" id="PF07282">
    <property type="entry name" value="Cas12f1-like_TNB"/>
    <property type="match status" value="1"/>
</dbReference>
<comment type="similarity">
    <text evidence="1">In the C-terminal section; belongs to the transposase 35 family.</text>
</comment>
<dbReference type="PANTHER" id="PTHR30405">
    <property type="entry name" value="TRANSPOSASE"/>
    <property type="match status" value="1"/>
</dbReference>
<keyword evidence="3" id="KW-0815">Transposition</keyword>
<dbReference type="InterPro" id="IPR001959">
    <property type="entry name" value="Transposase"/>
</dbReference>
<evidence type="ECO:0000259" key="9">
    <source>
        <dbReference type="Pfam" id="PF07282"/>
    </source>
</evidence>
<evidence type="ECO:0000259" key="8">
    <source>
        <dbReference type="Pfam" id="PF01385"/>
    </source>
</evidence>
<evidence type="ECO:0000313" key="11">
    <source>
        <dbReference type="EMBL" id="MFD2608542.1"/>
    </source>
</evidence>
<organism evidence="11 12">
    <name type="scientific">Deinococcus taklimakanensis</name>
    <dbReference type="NCBI Taxonomy" id="536443"/>
    <lineage>
        <taxon>Bacteria</taxon>
        <taxon>Thermotogati</taxon>
        <taxon>Deinococcota</taxon>
        <taxon>Deinococci</taxon>
        <taxon>Deinococcales</taxon>
        <taxon>Deinococcaceae</taxon>
        <taxon>Deinococcus</taxon>
    </lineage>
</organism>
<comment type="similarity">
    <text evidence="2">In the N-terminal section; belongs to the transposase 2 family.</text>
</comment>
<dbReference type="NCBIfam" id="NF040570">
    <property type="entry name" value="guided_TnpB"/>
    <property type="match status" value="1"/>
</dbReference>
<dbReference type="InterPro" id="IPR021027">
    <property type="entry name" value="Transposase_put_HTH"/>
</dbReference>
<keyword evidence="5" id="KW-0862">Zinc</keyword>
<evidence type="ECO:0000256" key="7">
    <source>
        <dbReference type="ARBA" id="ARBA00023172"/>
    </source>
</evidence>
<evidence type="ECO:0000256" key="5">
    <source>
        <dbReference type="ARBA" id="ARBA00022833"/>
    </source>
</evidence>
<dbReference type="InterPro" id="IPR051399">
    <property type="entry name" value="RNA-guided_DNA_endo/Transpos"/>
</dbReference>
<feature type="domain" description="Probable transposase IS891/IS1136/IS1341" evidence="8">
    <location>
        <begin position="171"/>
        <end position="284"/>
    </location>
</feature>
<evidence type="ECO:0000256" key="3">
    <source>
        <dbReference type="ARBA" id="ARBA00022578"/>
    </source>
</evidence>
<dbReference type="PANTHER" id="PTHR30405:SF25">
    <property type="entry name" value="RNA-GUIDED DNA ENDONUCLEASE INSQ-RELATED"/>
    <property type="match status" value="1"/>
</dbReference>
<name>A0ABW5P2S5_9DEIO</name>
<comment type="caution">
    <text evidence="11">The sequence shown here is derived from an EMBL/GenBank/DDBJ whole genome shotgun (WGS) entry which is preliminary data.</text>
</comment>
<evidence type="ECO:0000313" key="12">
    <source>
        <dbReference type="Proteomes" id="UP001597475"/>
    </source>
</evidence>
<evidence type="ECO:0000256" key="6">
    <source>
        <dbReference type="ARBA" id="ARBA00023125"/>
    </source>
</evidence>
<dbReference type="RefSeq" id="WP_386843154.1">
    <property type="nucleotide sequence ID" value="NZ_JBHUMK010000012.1"/>
</dbReference>
<evidence type="ECO:0000259" key="10">
    <source>
        <dbReference type="Pfam" id="PF12323"/>
    </source>
</evidence>
<keyword evidence="12" id="KW-1185">Reference proteome</keyword>
<evidence type="ECO:0000256" key="1">
    <source>
        <dbReference type="ARBA" id="ARBA00008761"/>
    </source>
</evidence>
<dbReference type="Proteomes" id="UP001597475">
    <property type="component" value="Unassembled WGS sequence"/>
</dbReference>
<evidence type="ECO:0000256" key="2">
    <source>
        <dbReference type="ARBA" id="ARBA00011044"/>
    </source>
</evidence>
<accession>A0ABW5P2S5</accession>
<evidence type="ECO:0000256" key="4">
    <source>
        <dbReference type="ARBA" id="ARBA00022723"/>
    </source>
</evidence>
<dbReference type="NCBIfam" id="TIGR01766">
    <property type="entry name" value="IS200/IS605 family accessory protein TnpB-like domain"/>
    <property type="match status" value="1"/>
</dbReference>
<dbReference type="EMBL" id="JBHUMK010000012">
    <property type="protein sequence ID" value="MFD2608542.1"/>
    <property type="molecule type" value="Genomic_DNA"/>
</dbReference>
<protein>
    <submittedName>
        <fullName evidence="11">RNA-guided endonuclease InsQ/TnpB family protein</fullName>
    </submittedName>
</protein>
<gene>
    <name evidence="11" type="ORF">ACFSR9_03685</name>
</gene>
<feature type="domain" description="Cas12f1-like TNB" evidence="9">
    <location>
        <begin position="296"/>
        <end position="360"/>
    </location>
</feature>
<dbReference type="Pfam" id="PF01385">
    <property type="entry name" value="OrfB_IS605"/>
    <property type="match status" value="1"/>
</dbReference>
<reference evidence="12" key="1">
    <citation type="journal article" date="2019" name="Int. J. Syst. Evol. Microbiol.">
        <title>The Global Catalogue of Microorganisms (GCM) 10K type strain sequencing project: providing services to taxonomists for standard genome sequencing and annotation.</title>
        <authorList>
            <consortium name="The Broad Institute Genomics Platform"/>
            <consortium name="The Broad Institute Genome Sequencing Center for Infectious Disease"/>
            <person name="Wu L."/>
            <person name="Ma J."/>
        </authorList>
    </citation>
    <scope>NUCLEOTIDE SEQUENCE [LARGE SCALE GENOMIC DNA]</scope>
    <source>
        <strain evidence="12">KCTC 33842</strain>
    </source>
</reference>
<keyword evidence="11" id="KW-0255">Endonuclease</keyword>
<feature type="domain" description="Transposase putative helix-turn-helix" evidence="10">
    <location>
        <begin position="2"/>
        <end position="46"/>
    </location>
</feature>
<keyword evidence="6" id="KW-0238">DNA-binding</keyword>
<proteinExistence type="inferred from homology"/>
<keyword evidence="4" id="KW-0479">Metal-binding</keyword>
<keyword evidence="11" id="KW-0378">Hydrolase</keyword>
<keyword evidence="7" id="KW-0233">DNA recombination</keyword>
<keyword evidence="11" id="KW-0540">Nuclease</keyword>
<dbReference type="InterPro" id="IPR010095">
    <property type="entry name" value="Cas12f1-like_TNB"/>
</dbReference>
<sequence length="386" mass="43646">MMMGHKAFKYRLFPNAAQEKLLDSTLYLCRQLYNAGLEERRTAYKKCGVSVSYYEQKRSLTEIKAELPEYKGVHSQVLQDVIERLDKSFKGFFRRVRSGVKAGYPRFKGKLHYDSFTYPQAGKTGAMPLPESGKVYLSKIGNVRCKYHRPLEGTVKTATVKREGDKWYIVFVCEVETQPLPTTGDVIGIDLGTNPNFLITSDGEFVEAPRHFKKAERKIGLLQRKADKKKRGSRRQKELKRQIAAEHRRVANRRRDFHHKTARALVNRHDAIFHEDLNIIGLARTRTAKGVLDAGWASFINILSLKAANAGRTVLGVDPKYTSQDCSQCGHRQKVKIGHAYICATCGVDMHRDVNAAVNILNRGRDAAFCESVQSTALADQRSLAL</sequence>